<evidence type="ECO:0000313" key="2">
    <source>
        <dbReference type="EMBL" id="ASI99015.1"/>
    </source>
</evidence>
<dbReference type="InterPro" id="IPR036390">
    <property type="entry name" value="WH_DNA-bd_sf"/>
</dbReference>
<dbReference type="RefSeq" id="WP_088862965.1">
    <property type="nucleotide sequence ID" value="NZ_CP014854.1"/>
</dbReference>
<dbReference type="SUPFAM" id="SSF46785">
    <property type="entry name" value="Winged helix' DNA-binding domain"/>
    <property type="match status" value="2"/>
</dbReference>
<dbReference type="PANTHER" id="PTHR36216">
    <property type="entry name" value="TRANSCRIPTIONAL REGULATOR, TRMB"/>
    <property type="match status" value="1"/>
</dbReference>
<organism evidence="2 3">
    <name type="scientific">Thermococcus celer Vu 13 = JCM 8558</name>
    <dbReference type="NCBI Taxonomy" id="1293037"/>
    <lineage>
        <taxon>Archaea</taxon>
        <taxon>Methanobacteriati</taxon>
        <taxon>Methanobacteriota</taxon>
        <taxon>Thermococci</taxon>
        <taxon>Thermococcales</taxon>
        <taxon>Thermococcaceae</taxon>
        <taxon>Thermococcus</taxon>
    </lineage>
</organism>
<dbReference type="PANTHER" id="PTHR36216:SF1">
    <property type="entry name" value="HTH ARSR-TYPE DOMAIN-CONTAINING PROTEIN"/>
    <property type="match status" value="1"/>
</dbReference>
<reference evidence="2 3" key="1">
    <citation type="submission" date="2016-03" db="EMBL/GenBank/DDBJ databases">
        <title>Complete genome sequence of Thermococcus celer.</title>
        <authorList>
            <person name="Oger P.M."/>
        </authorList>
    </citation>
    <scope>NUCLEOTIDE SEQUENCE [LARGE SCALE GENOMIC DNA]</scope>
    <source>
        <strain evidence="2 3">Vu 13</strain>
    </source>
</reference>
<feature type="domain" description="HTH arsR-type" evidence="1">
    <location>
        <begin position="4"/>
        <end position="74"/>
    </location>
</feature>
<dbReference type="InterPro" id="IPR036388">
    <property type="entry name" value="WH-like_DNA-bd_sf"/>
</dbReference>
<feature type="domain" description="HTH arsR-type" evidence="1">
    <location>
        <begin position="75"/>
        <end position="153"/>
    </location>
</feature>
<evidence type="ECO:0000259" key="1">
    <source>
        <dbReference type="SMART" id="SM00418"/>
    </source>
</evidence>
<dbReference type="InterPro" id="IPR056504">
    <property type="entry name" value="HTH_HVO_0163_N"/>
</dbReference>
<protein>
    <recommendedName>
        <fullName evidence="1">HTH arsR-type domain-containing protein</fullName>
    </recommendedName>
</protein>
<dbReference type="GO" id="GO:0003700">
    <property type="term" value="F:DNA-binding transcription factor activity"/>
    <property type="evidence" value="ECO:0007669"/>
    <property type="project" value="InterPro"/>
</dbReference>
<dbReference type="EMBL" id="CP014854">
    <property type="protein sequence ID" value="ASI99015.1"/>
    <property type="molecule type" value="Genomic_DNA"/>
</dbReference>
<dbReference type="InterPro" id="IPR001845">
    <property type="entry name" value="HTH_ArsR_DNA-bd_dom"/>
</dbReference>
<proteinExistence type="predicted"/>
<dbReference type="CDD" id="cd00090">
    <property type="entry name" value="HTH_ARSR"/>
    <property type="match status" value="2"/>
</dbReference>
<name>A0A218P255_THECE</name>
<keyword evidence="3" id="KW-1185">Reference proteome</keyword>
<dbReference type="InterPro" id="IPR011991">
    <property type="entry name" value="ArsR-like_HTH"/>
</dbReference>
<dbReference type="Gene3D" id="1.10.10.10">
    <property type="entry name" value="Winged helix-like DNA-binding domain superfamily/Winged helix DNA-binding domain"/>
    <property type="match status" value="2"/>
</dbReference>
<dbReference type="SMART" id="SM00418">
    <property type="entry name" value="HTH_ARSR"/>
    <property type="match status" value="2"/>
</dbReference>
<gene>
    <name evidence="2" type="ORF">A3L02_05265</name>
</gene>
<accession>A0A218P255</accession>
<dbReference type="GeneID" id="33324145"/>
<dbReference type="AlphaFoldDB" id="A0A218P255"/>
<evidence type="ECO:0000313" key="3">
    <source>
        <dbReference type="Proteomes" id="UP000197156"/>
    </source>
</evidence>
<dbReference type="Proteomes" id="UP000197156">
    <property type="component" value="Chromosome"/>
</dbReference>
<dbReference type="Pfam" id="PF13412">
    <property type="entry name" value="HTH_24"/>
    <property type="match status" value="1"/>
</dbReference>
<dbReference type="KEGG" id="tce:A3L02_05265"/>
<sequence length="177" mass="20482">MSSGRLNERTKLVLEFIKENPGLNFNELSRRLGLAKGDLQYHVHRLEKLGLITSRRSGLKRHYFPVGIFDESEKDVLTLLSSENLRGIVMFMITKPGVTQKELCDELDLSAPTVNYYVDKLEKLHLVRSIKDGKFVKYYFTGDAELFIKLIQNYYPSLLERWADRIVDIFMEFGGGD</sequence>
<dbReference type="Pfam" id="PF24266">
    <property type="entry name" value="HTH_HVO_0163_N"/>
    <property type="match status" value="1"/>
</dbReference>